<proteinExistence type="predicted"/>
<dbReference type="PATRIC" id="fig|476652.3.peg.4570"/>
<accession>A0A0J1FJY6</accession>
<gene>
    <name evidence="1" type="ORF">DEAC_c43130</name>
</gene>
<reference evidence="1 2" key="1">
    <citation type="submission" date="2015-06" db="EMBL/GenBank/DDBJ databases">
        <title>Draft genome of the moderately acidophilic sulfate reducer Candidatus Desulfosporosinus acididurans strain M1.</title>
        <authorList>
            <person name="Poehlein A."/>
            <person name="Petzsch P."/>
            <person name="Johnson B.D."/>
            <person name="Schloemann M."/>
            <person name="Daniel R."/>
            <person name="Muehling M."/>
        </authorList>
    </citation>
    <scope>NUCLEOTIDE SEQUENCE [LARGE SCALE GENOMIC DNA]</scope>
    <source>
        <strain evidence="1 2">M1</strain>
    </source>
</reference>
<name>A0A0J1FJY6_9FIRM</name>
<organism evidence="1 2">
    <name type="scientific">Desulfosporosinus acididurans</name>
    <dbReference type="NCBI Taxonomy" id="476652"/>
    <lineage>
        <taxon>Bacteria</taxon>
        <taxon>Bacillati</taxon>
        <taxon>Bacillota</taxon>
        <taxon>Clostridia</taxon>
        <taxon>Eubacteriales</taxon>
        <taxon>Desulfitobacteriaceae</taxon>
        <taxon>Desulfosporosinus</taxon>
    </lineage>
</organism>
<dbReference type="Proteomes" id="UP000036356">
    <property type="component" value="Unassembled WGS sequence"/>
</dbReference>
<dbReference type="STRING" id="476652.DEAC_c43130"/>
<dbReference type="EMBL" id="LDZY01000026">
    <property type="protein sequence ID" value="KLU63784.1"/>
    <property type="molecule type" value="Genomic_DNA"/>
</dbReference>
<evidence type="ECO:0000313" key="2">
    <source>
        <dbReference type="Proteomes" id="UP000036356"/>
    </source>
</evidence>
<comment type="caution">
    <text evidence="1">The sequence shown here is derived from an EMBL/GenBank/DDBJ whole genome shotgun (WGS) entry which is preliminary data.</text>
</comment>
<protein>
    <submittedName>
        <fullName evidence="1">Uncharacterized protein</fullName>
    </submittedName>
</protein>
<sequence>MKITKPNNKICAMCIHWNGPLGGKSVKPRIGMMNVFEFDPQEKNICYKNHFNKAAWHSCNQWQNKF</sequence>
<dbReference type="AlphaFoldDB" id="A0A0J1FJY6"/>
<evidence type="ECO:0000313" key="1">
    <source>
        <dbReference type="EMBL" id="KLU63784.1"/>
    </source>
</evidence>
<keyword evidence="2" id="KW-1185">Reference proteome</keyword>